<keyword evidence="9 22" id="KW-0812">Transmembrane</keyword>
<dbReference type="FunFam" id="3.80.10.10:FF:001158">
    <property type="entry name" value="Leucine-rich repeat protein kinase family protein"/>
    <property type="match status" value="1"/>
</dbReference>
<dbReference type="GO" id="GO:0005886">
    <property type="term" value="C:plasma membrane"/>
    <property type="evidence" value="ECO:0007669"/>
    <property type="project" value="UniProtKB-SubCell"/>
</dbReference>
<dbReference type="Pfam" id="PF00560">
    <property type="entry name" value="LRR_1"/>
    <property type="match status" value="11"/>
</dbReference>
<evidence type="ECO:0000256" key="20">
    <source>
        <dbReference type="ARBA" id="ARBA00048679"/>
    </source>
</evidence>
<keyword evidence="18" id="KW-0325">Glycoprotein</keyword>
<dbReference type="Gene3D" id="1.10.510.10">
    <property type="entry name" value="Transferase(Phosphotransferase) domain 1"/>
    <property type="match status" value="3"/>
</dbReference>
<evidence type="ECO:0000256" key="9">
    <source>
        <dbReference type="ARBA" id="ARBA00022692"/>
    </source>
</evidence>
<keyword evidence="25" id="KW-1185">Reference proteome</keyword>
<dbReference type="Gene3D" id="3.30.200.20">
    <property type="entry name" value="Phosphorylase Kinase, domain 1"/>
    <property type="match status" value="3"/>
</dbReference>
<feature type="transmembrane region" description="Helical" evidence="22">
    <location>
        <begin position="585"/>
        <end position="606"/>
    </location>
</feature>
<dbReference type="FunFam" id="1.10.510.10:FF:000358">
    <property type="entry name" value="Putative leucine-rich repeat receptor-like serine/threonine-protein kinase"/>
    <property type="match status" value="3"/>
</dbReference>
<feature type="binding site" evidence="21">
    <location>
        <position position="671"/>
    </location>
    <ligand>
        <name>ATP</name>
        <dbReference type="ChEBI" id="CHEBI:30616"/>
    </ligand>
</feature>
<evidence type="ECO:0000256" key="13">
    <source>
        <dbReference type="ARBA" id="ARBA00022777"/>
    </source>
</evidence>
<evidence type="ECO:0000256" key="10">
    <source>
        <dbReference type="ARBA" id="ARBA00022729"/>
    </source>
</evidence>
<dbReference type="EMBL" id="MVGT01003948">
    <property type="protein sequence ID" value="OVA02665.1"/>
    <property type="molecule type" value="Genomic_DNA"/>
</dbReference>
<evidence type="ECO:0000256" key="11">
    <source>
        <dbReference type="ARBA" id="ARBA00022737"/>
    </source>
</evidence>
<evidence type="ECO:0000259" key="23">
    <source>
        <dbReference type="PROSITE" id="PS50011"/>
    </source>
</evidence>
<comment type="subcellular location">
    <subcellularLocation>
        <location evidence="1">Cell membrane</location>
        <topology evidence="1">Single-pass type I membrane protein</topology>
    </subcellularLocation>
</comment>
<dbReference type="InterPro" id="IPR000719">
    <property type="entry name" value="Prot_kinase_dom"/>
</dbReference>
<dbReference type="FunFam" id="3.80.10.10:FF:000041">
    <property type="entry name" value="LRR receptor-like serine/threonine-protein kinase ERECTA"/>
    <property type="match status" value="1"/>
</dbReference>
<dbReference type="InterPro" id="IPR003591">
    <property type="entry name" value="Leu-rich_rpt_typical-subtyp"/>
</dbReference>
<keyword evidence="4" id="KW-1003">Cell membrane</keyword>
<keyword evidence="17" id="KW-0675">Receptor</keyword>
<dbReference type="Pfam" id="PF23598">
    <property type="entry name" value="LRR_14"/>
    <property type="match status" value="1"/>
</dbReference>
<evidence type="ECO:0000256" key="6">
    <source>
        <dbReference type="ARBA" id="ARBA00022553"/>
    </source>
</evidence>
<dbReference type="SUPFAM" id="SSF52047">
    <property type="entry name" value="RNI-like"/>
    <property type="match status" value="3"/>
</dbReference>
<comment type="catalytic activity">
    <reaction evidence="19">
        <text>L-threonyl-[protein] + ATP = O-phospho-L-threonyl-[protein] + ADP + H(+)</text>
        <dbReference type="Rhea" id="RHEA:46608"/>
        <dbReference type="Rhea" id="RHEA-COMP:11060"/>
        <dbReference type="Rhea" id="RHEA-COMP:11605"/>
        <dbReference type="ChEBI" id="CHEBI:15378"/>
        <dbReference type="ChEBI" id="CHEBI:30013"/>
        <dbReference type="ChEBI" id="CHEBI:30616"/>
        <dbReference type="ChEBI" id="CHEBI:61977"/>
        <dbReference type="ChEBI" id="CHEBI:456216"/>
        <dbReference type="EC" id="2.7.11.1"/>
    </reaction>
</comment>
<feature type="transmembrane region" description="Helical" evidence="22">
    <location>
        <begin position="7"/>
        <end position="26"/>
    </location>
</feature>
<dbReference type="PROSITE" id="PS50011">
    <property type="entry name" value="PROTEIN_KINASE_DOM"/>
    <property type="match status" value="3"/>
</dbReference>
<feature type="domain" description="Protein kinase" evidence="23">
    <location>
        <begin position="640"/>
        <end position="955"/>
    </location>
</feature>
<evidence type="ECO:0000256" key="8">
    <source>
        <dbReference type="ARBA" id="ARBA00022679"/>
    </source>
</evidence>
<dbReference type="FunFam" id="3.30.200.20:FF:000432">
    <property type="entry name" value="LRR receptor-like serine/threonine-protein kinase EFR"/>
    <property type="match status" value="2"/>
</dbReference>
<dbReference type="Pfam" id="PF08263">
    <property type="entry name" value="LRRNT_2"/>
    <property type="match status" value="3"/>
</dbReference>
<dbReference type="Pfam" id="PF13855">
    <property type="entry name" value="LRR_8"/>
    <property type="match status" value="2"/>
</dbReference>
<evidence type="ECO:0000256" key="21">
    <source>
        <dbReference type="PROSITE-ProRule" id="PRU10141"/>
    </source>
</evidence>
<dbReference type="PANTHER" id="PTHR27008:SF499">
    <property type="entry name" value="OS06G0581500 PROTEIN"/>
    <property type="match status" value="1"/>
</dbReference>
<protein>
    <recommendedName>
        <fullName evidence="3">non-specific serine/threonine protein kinase</fullName>
        <ecNumber evidence="3">2.7.11.1</ecNumber>
    </recommendedName>
</protein>
<dbReference type="EC" id="2.7.11.1" evidence="3"/>
<evidence type="ECO:0000256" key="19">
    <source>
        <dbReference type="ARBA" id="ARBA00047899"/>
    </source>
</evidence>
<evidence type="ECO:0000256" key="18">
    <source>
        <dbReference type="ARBA" id="ARBA00023180"/>
    </source>
</evidence>
<reference evidence="24 25" key="1">
    <citation type="journal article" date="2017" name="Mol. Plant">
        <title>The Genome of Medicinal Plant Macleaya cordata Provides New Insights into Benzylisoquinoline Alkaloids Metabolism.</title>
        <authorList>
            <person name="Liu X."/>
            <person name="Liu Y."/>
            <person name="Huang P."/>
            <person name="Ma Y."/>
            <person name="Qing Z."/>
            <person name="Tang Q."/>
            <person name="Cao H."/>
            <person name="Cheng P."/>
            <person name="Zheng Y."/>
            <person name="Yuan Z."/>
            <person name="Zhou Y."/>
            <person name="Liu J."/>
            <person name="Tang Z."/>
            <person name="Zhuo Y."/>
            <person name="Zhang Y."/>
            <person name="Yu L."/>
            <person name="Huang J."/>
            <person name="Yang P."/>
            <person name="Peng Q."/>
            <person name="Zhang J."/>
            <person name="Jiang W."/>
            <person name="Zhang Z."/>
            <person name="Lin K."/>
            <person name="Ro D.K."/>
            <person name="Chen X."/>
            <person name="Xiong X."/>
            <person name="Shang Y."/>
            <person name="Huang S."/>
            <person name="Zeng J."/>
        </authorList>
    </citation>
    <scope>NUCLEOTIDE SEQUENCE [LARGE SCALE GENOMIC DNA]</scope>
    <source>
        <strain evidence="25">cv. BLH2017</strain>
        <tissue evidence="24">Root</tissue>
    </source>
</reference>
<gene>
    <name evidence="24" type="ORF">BVC80_9093g6</name>
</gene>
<dbReference type="InterPro" id="IPR051809">
    <property type="entry name" value="Plant_receptor-like_S/T_kinase"/>
</dbReference>
<name>A0A200PWW7_MACCD</name>
<evidence type="ECO:0000256" key="7">
    <source>
        <dbReference type="ARBA" id="ARBA00022614"/>
    </source>
</evidence>
<proteinExistence type="inferred from homology"/>
<keyword evidence="5" id="KW-0723">Serine/threonine-protein kinase</keyword>
<accession>A0A200PWW7</accession>
<keyword evidence="12 21" id="KW-0547">Nucleotide-binding</keyword>
<dbReference type="SUPFAM" id="SSF56112">
    <property type="entry name" value="Protein kinase-like (PK-like)"/>
    <property type="match status" value="3"/>
</dbReference>
<keyword evidence="15 22" id="KW-1133">Transmembrane helix</keyword>
<dbReference type="SMART" id="SM00369">
    <property type="entry name" value="LRR_TYP"/>
    <property type="match status" value="20"/>
</dbReference>
<evidence type="ECO:0000256" key="16">
    <source>
        <dbReference type="ARBA" id="ARBA00023136"/>
    </source>
</evidence>
<dbReference type="FunFam" id="3.80.10.10:FF:000095">
    <property type="entry name" value="LRR receptor-like serine/threonine-protein kinase GSO1"/>
    <property type="match status" value="1"/>
</dbReference>
<dbReference type="PROSITE" id="PS51450">
    <property type="entry name" value="LRR"/>
    <property type="match status" value="1"/>
</dbReference>
<evidence type="ECO:0000256" key="5">
    <source>
        <dbReference type="ARBA" id="ARBA00022527"/>
    </source>
</evidence>
<feature type="binding site" evidence="21">
    <location>
        <position position="2496"/>
    </location>
    <ligand>
        <name>ATP</name>
        <dbReference type="ChEBI" id="CHEBI:30616"/>
    </ligand>
</feature>
<dbReference type="SUPFAM" id="SSF52058">
    <property type="entry name" value="L domain-like"/>
    <property type="match status" value="3"/>
</dbReference>
<keyword evidence="6" id="KW-0597">Phosphoprotein</keyword>
<feature type="transmembrane region" description="Helical" evidence="22">
    <location>
        <begin position="999"/>
        <end position="1016"/>
    </location>
</feature>
<organism evidence="24 25">
    <name type="scientific">Macleaya cordata</name>
    <name type="common">Five-seeded plume-poppy</name>
    <name type="synonym">Bocconia cordata</name>
    <dbReference type="NCBI Taxonomy" id="56857"/>
    <lineage>
        <taxon>Eukaryota</taxon>
        <taxon>Viridiplantae</taxon>
        <taxon>Streptophyta</taxon>
        <taxon>Embryophyta</taxon>
        <taxon>Tracheophyta</taxon>
        <taxon>Spermatophyta</taxon>
        <taxon>Magnoliopsida</taxon>
        <taxon>Ranunculales</taxon>
        <taxon>Papaveraceae</taxon>
        <taxon>Papaveroideae</taxon>
        <taxon>Macleaya</taxon>
    </lineage>
</organism>
<keyword evidence="13 24" id="KW-0418">Kinase</keyword>
<comment type="catalytic activity">
    <reaction evidence="20">
        <text>L-seryl-[protein] + ATP = O-phospho-L-seryl-[protein] + ADP + H(+)</text>
        <dbReference type="Rhea" id="RHEA:17989"/>
        <dbReference type="Rhea" id="RHEA-COMP:9863"/>
        <dbReference type="Rhea" id="RHEA-COMP:11604"/>
        <dbReference type="ChEBI" id="CHEBI:15378"/>
        <dbReference type="ChEBI" id="CHEBI:29999"/>
        <dbReference type="ChEBI" id="CHEBI:30616"/>
        <dbReference type="ChEBI" id="CHEBI:83421"/>
        <dbReference type="ChEBI" id="CHEBI:456216"/>
        <dbReference type="EC" id="2.7.11.1"/>
    </reaction>
</comment>
<dbReference type="InterPro" id="IPR032675">
    <property type="entry name" value="LRR_dom_sf"/>
</dbReference>
<keyword evidence="11" id="KW-0677">Repeat</keyword>
<evidence type="ECO:0000256" key="3">
    <source>
        <dbReference type="ARBA" id="ARBA00012513"/>
    </source>
</evidence>
<keyword evidence="8" id="KW-0808">Transferase</keyword>
<evidence type="ECO:0000313" key="24">
    <source>
        <dbReference type="EMBL" id="OVA02665.1"/>
    </source>
</evidence>
<dbReference type="SMART" id="SM00365">
    <property type="entry name" value="LRR_SD22"/>
    <property type="match status" value="9"/>
</dbReference>
<evidence type="ECO:0000256" key="15">
    <source>
        <dbReference type="ARBA" id="ARBA00022989"/>
    </source>
</evidence>
<dbReference type="PROSITE" id="PS00108">
    <property type="entry name" value="PROTEIN_KINASE_ST"/>
    <property type="match status" value="3"/>
</dbReference>
<dbReference type="PROSITE" id="PS00107">
    <property type="entry name" value="PROTEIN_KINASE_ATP"/>
    <property type="match status" value="3"/>
</dbReference>
<dbReference type="GO" id="GO:0005524">
    <property type="term" value="F:ATP binding"/>
    <property type="evidence" value="ECO:0007669"/>
    <property type="project" value="UniProtKB-UniRule"/>
</dbReference>
<evidence type="ECO:0000256" key="22">
    <source>
        <dbReference type="SAM" id="Phobius"/>
    </source>
</evidence>
<evidence type="ECO:0000256" key="12">
    <source>
        <dbReference type="ARBA" id="ARBA00022741"/>
    </source>
</evidence>
<feature type="binding site" evidence="21">
    <location>
        <position position="1660"/>
    </location>
    <ligand>
        <name>ATP</name>
        <dbReference type="ChEBI" id="CHEBI:30616"/>
    </ligand>
</feature>
<keyword evidence="7" id="KW-0433">Leucine-rich repeat</keyword>
<dbReference type="InParanoid" id="A0A200PWW7"/>
<dbReference type="Gene3D" id="3.80.10.10">
    <property type="entry name" value="Ribonuclease Inhibitor"/>
    <property type="match status" value="10"/>
</dbReference>
<feature type="domain" description="Protein kinase" evidence="23">
    <location>
        <begin position="2467"/>
        <end position="2746"/>
    </location>
</feature>
<dbReference type="InterPro" id="IPR017441">
    <property type="entry name" value="Protein_kinase_ATP_BS"/>
</dbReference>
<keyword evidence="10" id="KW-0732">Signal</keyword>
<evidence type="ECO:0000256" key="4">
    <source>
        <dbReference type="ARBA" id="ARBA00022475"/>
    </source>
</evidence>
<dbReference type="FunFam" id="3.80.10.10:FF:000288">
    <property type="entry name" value="LRR receptor-like serine/threonine-protein kinase EFR"/>
    <property type="match status" value="2"/>
</dbReference>
<comment type="caution">
    <text evidence="24">The sequence shown here is derived from an EMBL/GenBank/DDBJ whole genome shotgun (WGS) entry which is preliminary data.</text>
</comment>
<evidence type="ECO:0000313" key="25">
    <source>
        <dbReference type="Proteomes" id="UP000195402"/>
    </source>
</evidence>
<dbReference type="OrthoDB" id="676979at2759"/>
<evidence type="ECO:0000256" key="2">
    <source>
        <dbReference type="ARBA" id="ARBA00008684"/>
    </source>
</evidence>
<comment type="similarity">
    <text evidence="2">Belongs to the protein kinase superfamily. Ser/Thr protein kinase family.</text>
</comment>
<dbReference type="FunFam" id="3.80.10.10:FF:000275">
    <property type="entry name" value="Leucine-rich repeat receptor-like protein kinase"/>
    <property type="match status" value="1"/>
</dbReference>
<evidence type="ECO:0000256" key="14">
    <source>
        <dbReference type="ARBA" id="ARBA00022840"/>
    </source>
</evidence>
<dbReference type="InterPro" id="IPR011009">
    <property type="entry name" value="Kinase-like_dom_sf"/>
</dbReference>
<dbReference type="Proteomes" id="UP000195402">
    <property type="component" value="Unassembled WGS sequence"/>
</dbReference>
<sequence length="2796" mass="308451">MELLNKRFLLLFCINFYFFFFFFPTYQSAIIPTITSGIGNETDRLALLAFKDEITKDPFGALSSWNDSFHFCTWSGVTCSRRHPSRVTVLDLRDKSLIPINLANCSQLTVLLVAVNQLVGRIPTELGSLSKLLRLVLDQNQLTGTIPVSLSNLSSLDRLSFGRNNLIAQFFNISSIDYFVVAGNQFHGTIPPDIGLTLPNLQYLGLYSNRFSGTLPISIANASGLVALDFGKNQFTGLITPSLGTLKGLNFLNLQSNQLGVGEIDDLTFLDSLTNCSDLEVLGLNNNNLMGRLPDSVANLSAKLSSFFIGENQISGKIPIGMENLVSLASLRMEFNLLTGSIPVSIGKLSNLQEVHMHGNQLSGQIPSNICNNTQLAEIIFDNNRLQGRIPPSLGNCGELQILSFSQNQFVGTIPKSIMGLSNLSIYNLDLSQNLITGNLPSEVGNLKNLLYLSLSDNKLSGGIPSSLENCLGLNRLFLDGNLFEGIIPPSLKSLKGVQELDLSRNNLSGRIPEYLQSFDFLKNLNLSFNDLEGEVPKVGIFRNLSAFSILGNDKLCGGIGELHLPSCPNPDPEKHRKQFPLKRVILIIGAVTCSILLGLFVIFFWKRRARKTSSSSASPLGDKFQKVSYKELLKATDGFSSDNLIGVGSYGSVYKGRLGQETTTSVVAVKVLDLQRRGASKSFTAECEALRCIRHRNLVKVLTSCSSVDFKGNEFKALVFEFMPNGSLDNWLHPTSTSNDQFQRRRCLSFMERLNVVIDVAYALEYLHHRCHTPIVHCDLKPSNVLLDDGMNGHVGDFGLAKFLSGVINVKSENHTSSVGIRGSVGYAAPEYGMGGEVSKSGDVYSYGILLLEMFTGRRPTDAMFKDDLGLHSFAKSALPDRVMQIIDPTLLHLQNDENHEDDDEALTISNNEEIVAKMFESLISIVRVGVMCSTESPRERLEMVTVVKEVDFVSFIYKSHFLLAYTHTHTKKKKKKTLLVLLASSFISPNPKMIKQVPLISSLILLILNTSFLLCINSQKSMNSPPQSTTLTSDHDEMETDRLALLAFKNQIIQDPLGSLNSWNNINNSFHFCNWQGITCSPKHQRVTELFLQSHAIVGTFSPYIGNLTFLRLINLENNSFYGEIPQEIGRLSRLERLRLSNNSFVGKIPASLSNCSELIDLHLSSNYLTGKLPDELGSLSKLVILSLRSNNLTGSIPPSFGNLSSLQHITLTYNNLEGSIPDSFGLMPSLEFIRIGSNKLSGTVPPSLWNLSSLIEFYVVGNQLHGSLPVDIGFTLPNLQNFGITSNNFYGGIPISFSNISRLDYFDIANNNFFGSVPTDLGRLQHLVRLDLSINNLHNLSFLTSLINCTKLEKLILDENRFEGILPNSIANLSTKLHILKLGRNQISGSIPEGIGNLVNLTQLSMGRNLLRGRIPFSIGKLQKLYRLNLNGNKLTEEIPSSLGNITQLFELRLQSNNLIGSIPLSIKNYQRLHKLDLSDNGLNGTIPKDILSSSSHLTYLNISHNSLTGSLPLEVGGLGNLQVLDVSYNKMSGEIPTTLGKCLRLEELYMEGNIFQGNISSFLYKLEGIQYLDLSSNNLSGEIPKKVENFPLLRTSNFSFNNFHGELPMRGVFSNASAISIIGNDKLCGENLIGSGSFGSVYKGILGEDEIPVAVKVINLQQKGAAKSFMAECEALGKVRHRNLIKILTTCSSIDSKGNEFKALVFKFISNGSLENWFHPNVDEEDGQKQLKINFLSFSQRLNIAIDVASALDYLHHQCPPPIVHCDLKPSNVLLDEQFTAHVADFGLAKFLSKAPNNSVKCGTSSVTIKGSIGYIAPEYGMGGAASTNGDVYSYGILLLEMFTGKRPVDEMFKDGLNLHDYAKNMALMEVVDQRLLQLLEEEDHHQEQHDVEETMRLVECLVSVIRIGVACSMESQVDRMDINDVIMDLHWIRQAYEQDSSFIEEYSQYFFFIFLLMEGPQFRLRVFWSLYINVVLLLCMNLHSESTITTTTITSRNESDRLALLAFKDLITQDPLGVMNSWNDSIHFCEWVGVSCSPKNQRVVILNLASQKLVGSIPPSIGNLTFLTGINLRNNYFHAEIPQELGLLLRLQFLNLTWNSFTGKIPTNLTHCTDLRILDFVYNDMVGYIPDQLSSLTKLYYLGLRGNNFTGRIPPWIGNISSLFAISLAENNLQGEIPEEFGRLSRLGMFEVFDNELSGMIPSSIYNISSIYYITVASNQLHGRLPTDLGFLLPNLRILAGGVNSFTGPIPVSISNISGLEILDFEQNRLTGPVPINLGRLQGLSRLNFGSNYLGSGETSGLNILTSLVNCTALEVLGLDYNNLGGELPESIANLSTQLRILTIGGNAIRGSIPNGIENLVNLTSLGLEGNLFSGSIPVVIGSLQKLQRLHLNGTIPQSLSTLRGIQELDLSRNNLSGQIPDYLEKLSSLKYLNLSFNDLEGEVPKGGVFANTGLFKSTGGFSTDNLIGVGSFGSVYKGVRNEDGAFVAVKVLNLQQLGASKSFIAECEALRNIRHRNLVKVITTCSSVDSEGNDFKAIVFELMPNGSLEQWLHPQVDRENDMFKSLNLIQRLNIAIDVASALEYLHHHCETPIAHCDLKPSNVLINKDMTAHVSDFGLASFLLETSNSSSKNKNISVGLKGSIGYIPPEYGMGGQASIYGDVYSYGILLLEMFTGKRPTDNMFKDGLNLHNFAMMGLPGRVMEIIDPLLLSAVAAVEEEQEVDFARERAETARVMEHRMTNTGIRIRKCLVSVIRIGISCSLSLPSDRMVMKNVGRSSIGPVVVATLSLS</sequence>
<keyword evidence="14 21" id="KW-0067">ATP-binding</keyword>
<dbReference type="InterPro" id="IPR013210">
    <property type="entry name" value="LRR_N_plant-typ"/>
</dbReference>
<dbReference type="PANTHER" id="PTHR27008">
    <property type="entry name" value="OS04G0122200 PROTEIN"/>
    <property type="match status" value="1"/>
</dbReference>
<dbReference type="SMART" id="SM00220">
    <property type="entry name" value="S_TKc"/>
    <property type="match status" value="3"/>
</dbReference>
<dbReference type="InterPro" id="IPR001611">
    <property type="entry name" value="Leu-rich_rpt"/>
</dbReference>
<keyword evidence="16 22" id="KW-0472">Membrane</keyword>
<dbReference type="STRING" id="56857.A0A200PWW7"/>
<evidence type="ECO:0000256" key="17">
    <source>
        <dbReference type="ARBA" id="ARBA00023170"/>
    </source>
</evidence>
<dbReference type="OMA" id="EFMERTV"/>
<dbReference type="Pfam" id="PF00069">
    <property type="entry name" value="Pkinase"/>
    <property type="match status" value="3"/>
</dbReference>
<feature type="domain" description="Protein kinase" evidence="23">
    <location>
        <begin position="1631"/>
        <end position="1906"/>
    </location>
</feature>
<evidence type="ECO:0000256" key="1">
    <source>
        <dbReference type="ARBA" id="ARBA00004251"/>
    </source>
</evidence>
<dbReference type="InterPro" id="IPR008271">
    <property type="entry name" value="Ser/Thr_kinase_AS"/>
</dbReference>
<dbReference type="InterPro" id="IPR055414">
    <property type="entry name" value="LRR_R13L4/SHOC2-like"/>
</dbReference>
<dbReference type="GO" id="GO:0004674">
    <property type="term" value="F:protein serine/threonine kinase activity"/>
    <property type="evidence" value="ECO:0007669"/>
    <property type="project" value="UniProtKB-KW"/>
</dbReference>